<dbReference type="OrthoDB" id="1700726at2759"/>
<evidence type="ECO:0000313" key="2">
    <source>
        <dbReference type="EMBL" id="PRW60134.1"/>
    </source>
</evidence>
<dbReference type="GO" id="GO:0005783">
    <property type="term" value="C:endoplasmic reticulum"/>
    <property type="evidence" value="ECO:0007669"/>
    <property type="project" value="TreeGrafter"/>
</dbReference>
<proteinExistence type="predicted"/>
<organism evidence="2 3">
    <name type="scientific">Chlorella sorokiniana</name>
    <name type="common">Freshwater green alga</name>
    <dbReference type="NCBI Taxonomy" id="3076"/>
    <lineage>
        <taxon>Eukaryota</taxon>
        <taxon>Viridiplantae</taxon>
        <taxon>Chlorophyta</taxon>
        <taxon>core chlorophytes</taxon>
        <taxon>Trebouxiophyceae</taxon>
        <taxon>Chlorellales</taxon>
        <taxon>Chlorellaceae</taxon>
        <taxon>Chlorella clade</taxon>
        <taxon>Chlorella</taxon>
    </lineage>
</organism>
<reference evidence="2 3" key="1">
    <citation type="journal article" date="2018" name="Plant J.">
        <title>Genome sequences of Chlorella sorokiniana UTEX 1602 and Micractinium conductrix SAG 241.80: implications to maltose excretion by a green alga.</title>
        <authorList>
            <person name="Arriola M.B."/>
            <person name="Velmurugan N."/>
            <person name="Zhang Y."/>
            <person name="Plunkett M.H."/>
            <person name="Hondzo H."/>
            <person name="Barney B.M."/>
        </authorList>
    </citation>
    <scope>NUCLEOTIDE SEQUENCE [LARGE SCALE GENOMIC DNA]</scope>
    <source>
        <strain evidence="3">UTEX 1602</strain>
    </source>
</reference>
<accession>A0A2P6U1E3</accession>
<dbReference type="AlphaFoldDB" id="A0A2P6U1E3"/>
<dbReference type="InterPro" id="IPR042099">
    <property type="entry name" value="ANL_N_sf"/>
</dbReference>
<keyword evidence="3" id="KW-1185">Reference proteome</keyword>
<evidence type="ECO:0000259" key="1">
    <source>
        <dbReference type="Pfam" id="PF00501"/>
    </source>
</evidence>
<dbReference type="Gene3D" id="3.40.50.12780">
    <property type="entry name" value="N-terminal domain of ligase-like"/>
    <property type="match status" value="1"/>
</dbReference>
<evidence type="ECO:0000313" key="3">
    <source>
        <dbReference type="Proteomes" id="UP000239899"/>
    </source>
</evidence>
<dbReference type="GO" id="GO:0016020">
    <property type="term" value="C:membrane"/>
    <property type="evidence" value="ECO:0007669"/>
    <property type="project" value="TreeGrafter"/>
</dbReference>
<name>A0A2P6U1E3_CHLSO</name>
<dbReference type="EMBL" id="LHPG02000003">
    <property type="protein sequence ID" value="PRW60134.1"/>
    <property type="molecule type" value="Genomic_DNA"/>
</dbReference>
<dbReference type="InterPro" id="IPR000873">
    <property type="entry name" value="AMP-dep_synth/lig_dom"/>
</dbReference>
<dbReference type="PANTHER" id="PTHR43272:SF3">
    <property type="entry name" value="LONG CHAIN ACYL-COA SYNTHETASE 4"/>
    <property type="match status" value="1"/>
</dbReference>
<dbReference type="PANTHER" id="PTHR43272">
    <property type="entry name" value="LONG-CHAIN-FATTY-ACID--COA LIGASE"/>
    <property type="match status" value="1"/>
</dbReference>
<sequence length="510" mass="56653">MCRSAVPFTPTGAKTLYDNWGEAVERYGPLPCLGRRSGTTYSYLSFSACNRNTVYCVPLYDVLGDNTVEYIIEHSESSIVFVAADKLPVLAKALTKVNLPRVKTIVYWGEPSGLALQALQGVLLTHRAVASEVQSLGGWMTGQGYGADDEKTPHHDVCVEETFLTNGKAIAYWSGEAKGIPADIRACQPAIFCSVPRVLERFEITIASFLLDPLVFREISRQMLGDRIRLVTSGGAPLAQHIEDFMRGYGLTETCAATFVSAPNTPSQLYTVGPPQPAFALRLEAVPDMDYDPLGNPQRGEVLVKGEGLFSGYYKDEASCNLDETRKAIDSDGWFHTGDVGELTLGGALRIIDRKKNIFKLSQGEYIAVEKIENVLDDCPLVDQIWVHGSRFESCLVAVVVPSKRRLEAWVQEQGANGIADMSFDELCRDSQVRRMLQKELEATGKRGGLKSFELPKSIHVACECFTVDNELMTPTFELRRTQLLRKYEPQIEAMYEEMRHKAEKNSKHA</sequence>
<dbReference type="STRING" id="3076.A0A2P6U1E3"/>
<comment type="caution">
    <text evidence="2">The sequence shown here is derived from an EMBL/GenBank/DDBJ whole genome shotgun (WGS) entry which is preliminary data.</text>
</comment>
<dbReference type="SUPFAM" id="SSF56801">
    <property type="entry name" value="Acetyl-CoA synthetase-like"/>
    <property type="match status" value="1"/>
</dbReference>
<dbReference type="GO" id="GO:0004467">
    <property type="term" value="F:long-chain fatty acid-CoA ligase activity"/>
    <property type="evidence" value="ECO:0007669"/>
    <property type="project" value="TreeGrafter"/>
</dbReference>
<dbReference type="Proteomes" id="UP000239899">
    <property type="component" value="Unassembled WGS sequence"/>
</dbReference>
<protein>
    <submittedName>
        <fullName evidence="2">Acetyl-synthetase</fullName>
    </submittedName>
</protein>
<feature type="domain" description="AMP-dependent synthetase/ligase" evidence="1">
    <location>
        <begin position="121"/>
        <end position="314"/>
    </location>
</feature>
<dbReference type="Pfam" id="PF00501">
    <property type="entry name" value="AMP-binding"/>
    <property type="match status" value="1"/>
</dbReference>
<gene>
    <name evidence="2" type="ORF">C2E21_1854</name>
</gene>